<dbReference type="EMBL" id="JAULRT010000052">
    <property type="protein sequence ID" value="MDO3382497.1"/>
    <property type="molecule type" value="Genomic_DNA"/>
</dbReference>
<name>A0ABT8TJH5_9GAMM</name>
<evidence type="ECO:0000313" key="3">
    <source>
        <dbReference type="Proteomes" id="UP001168380"/>
    </source>
</evidence>
<feature type="transmembrane region" description="Helical" evidence="1">
    <location>
        <begin position="60"/>
        <end position="83"/>
    </location>
</feature>
<dbReference type="Proteomes" id="UP001168380">
    <property type="component" value="Unassembled WGS sequence"/>
</dbReference>
<evidence type="ECO:0000313" key="2">
    <source>
        <dbReference type="EMBL" id="MDO3382497.1"/>
    </source>
</evidence>
<feature type="transmembrane region" description="Helical" evidence="1">
    <location>
        <begin position="118"/>
        <end position="135"/>
    </location>
</feature>
<comment type="caution">
    <text evidence="2">The sequence shown here is derived from an EMBL/GenBank/DDBJ whole genome shotgun (WGS) entry which is preliminary data.</text>
</comment>
<keyword evidence="3" id="KW-1185">Reference proteome</keyword>
<feature type="transmembrane region" description="Helical" evidence="1">
    <location>
        <begin position="141"/>
        <end position="162"/>
    </location>
</feature>
<protein>
    <submittedName>
        <fullName evidence="2">DUF2878 domain-containing protein</fullName>
    </submittedName>
</protein>
<keyword evidence="1" id="KW-0472">Membrane</keyword>
<dbReference type="RefSeq" id="WP_302712781.1">
    <property type="nucleotide sequence ID" value="NZ_JAULRT010000052.1"/>
</dbReference>
<feature type="transmembrane region" description="Helical" evidence="1">
    <location>
        <begin position="89"/>
        <end position="106"/>
    </location>
</feature>
<dbReference type="Pfam" id="PF11086">
    <property type="entry name" value="DUF2878"/>
    <property type="match status" value="1"/>
</dbReference>
<gene>
    <name evidence="2" type="ORF">QWI16_09960</name>
</gene>
<dbReference type="InterPro" id="IPR021306">
    <property type="entry name" value="DUF2878"/>
</dbReference>
<keyword evidence="1" id="KW-1133">Transmembrane helix</keyword>
<reference evidence="2" key="1">
    <citation type="submission" date="2023-07" db="EMBL/GenBank/DDBJ databases">
        <title>Gilvimarinus algae sp. nov., isolated from the surface of Kelp.</title>
        <authorList>
            <person name="Sun Y.Y."/>
            <person name="Gong Y."/>
            <person name="Du Z.J."/>
        </authorList>
    </citation>
    <scope>NUCLEOTIDE SEQUENCE</scope>
    <source>
        <strain evidence="2">SDUM040014</strain>
    </source>
</reference>
<accession>A0ABT8TJH5</accession>
<sequence length="183" mass="20626">MKRASLVDFFSRYRLILLNALMFQLGWLVCILFGSLYALIFTVAASLFHFWLFGNQRADWLYASIALFMGLLHDSLMLATGVFGFAGHFLPPVWLLCLWWLLGLTLRHSLYEIYRRPLLASLLGAVSAGFAYYAGVSLSPISWGTLGEAGVLIIAAAWLVVLPLHRRVCALLEINYTRTEPHD</sequence>
<evidence type="ECO:0000256" key="1">
    <source>
        <dbReference type="SAM" id="Phobius"/>
    </source>
</evidence>
<keyword evidence="1" id="KW-0812">Transmembrane</keyword>
<feature type="transmembrane region" description="Helical" evidence="1">
    <location>
        <begin position="20"/>
        <end position="53"/>
    </location>
</feature>
<organism evidence="2 3">
    <name type="scientific">Gilvimarinus algae</name>
    <dbReference type="NCBI Taxonomy" id="3058037"/>
    <lineage>
        <taxon>Bacteria</taxon>
        <taxon>Pseudomonadati</taxon>
        <taxon>Pseudomonadota</taxon>
        <taxon>Gammaproteobacteria</taxon>
        <taxon>Cellvibrionales</taxon>
        <taxon>Cellvibrionaceae</taxon>
        <taxon>Gilvimarinus</taxon>
    </lineage>
</organism>
<proteinExistence type="predicted"/>